<dbReference type="AlphaFoldDB" id="A0A8B8AX83"/>
<dbReference type="InterPro" id="IPR001073">
    <property type="entry name" value="C1q_dom"/>
</dbReference>
<evidence type="ECO:0000256" key="1">
    <source>
        <dbReference type="ARBA" id="ARBA00004613"/>
    </source>
</evidence>
<dbReference type="RefSeq" id="XP_022294904.1">
    <property type="nucleotide sequence ID" value="XM_022439196.1"/>
</dbReference>
<evidence type="ECO:0000256" key="5">
    <source>
        <dbReference type="SAM" id="SignalP"/>
    </source>
</evidence>
<evidence type="ECO:0000256" key="4">
    <source>
        <dbReference type="SAM" id="Coils"/>
    </source>
</evidence>
<feature type="coiled-coil region" evidence="4">
    <location>
        <begin position="38"/>
        <end position="94"/>
    </location>
</feature>
<dbReference type="SUPFAM" id="SSF49842">
    <property type="entry name" value="TNF-like"/>
    <property type="match status" value="1"/>
</dbReference>
<keyword evidence="7" id="KW-1185">Reference proteome</keyword>
<dbReference type="SMART" id="SM00110">
    <property type="entry name" value="C1Q"/>
    <property type="match status" value="1"/>
</dbReference>
<evidence type="ECO:0000256" key="2">
    <source>
        <dbReference type="ARBA" id="ARBA00022525"/>
    </source>
</evidence>
<keyword evidence="2" id="KW-0964">Secreted</keyword>
<gene>
    <name evidence="8" type="primary">LOC111105019</name>
</gene>
<keyword evidence="3 5" id="KW-0732">Signal</keyword>
<dbReference type="InterPro" id="IPR008983">
    <property type="entry name" value="Tumour_necrosis_fac-like_dom"/>
</dbReference>
<dbReference type="PRINTS" id="PR00007">
    <property type="entry name" value="COMPLEMNTC1Q"/>
</dbReference>
<dbReference type="GO" id="GO:0005576">
    <property type="term" value="C:extracellular region"/>
    <property type="evidence" value="ECO:0007669"/>
    <property type="project" value="UniProtKB-SubCell"/>
</dbReference>
<sequence>MTVLFVLAVTLLFVFNASAESEEDLNTSPDWIFAIRKIKELENQIKIQDERISTLEKRPLDEEWKSVINLQKTVQKQNDRINQLEARIYELEGIVQDDNIEYVQTKSPTNVSEPNNSTMRSDKSMIRKADTHISAESNESLDIDSDWKSAIRKIAELEKLVRVQEERIYALEKRSTEAELKCASHLQRTVQIQNDRIRHLEKQVYKLEVQDQDEEIESIHTESPRELHMSDSEPTTIKPKKSLIRKERSFLQTAENIAFFAYFSSTTMASTTHHILAFDTVITNVGYAYHSHVGTFIAPHTGFYVFTWSIRMNRRNEHTTELVINSDVVNSIYLYPDNNTDGTVSGTAVVFVQQGDDVFIRTGPRLSLGEIISDGNGRSSFAGWSLF</sequence>
<dbReference type="PROSITE" id="PS50871">
    <property type="entry name" value="C1Q"/>
    <property type="match status" value="1"/>
</dbReference>
<dbReference type="OrthoDB" id="10070467at2759"/>
<dbReference type="GeneID" id="111105019"/>
<feature type="chain" id="PRO_5034990824" evidence="5">
    <location>
        <begin position="20"/>
        <end position="387"/>
    </location>
</feature>
<dbReference type="Gene3D" id="2.60.120.40">
    <property type="match status" value="1"/>
</dbReference>
<dbReference type="PANTHER" id="PTHR22923">
    <property type="entry name" value="CEREBELLIN-RELATED"/>
    <property type="match status" value="1"/>
</dbReference>
<feature type="coiled-coil region" evidence="4">
    <location>
        <begin position="154"/>
        <end position="203"/>
    </location>
</feature>
<name>A0A8B8AX83_CRAVI</name>
<proteinExistence type="predicted"/>
<protein>
    <submittedName>
        <fullName evidence="8">Uncharacterized protein LOC111105019</fullName>
    </submittedName>
</protein>
<feature type="domain" description="C1q" evidence="6">
    <location>
        <begin position="252"/>
        <end position="387"/>
    </location>
</feature>
<evidence type="ECO:0000259" key="6">
    <source>
        <dbReference type="PROSITE" id="PS50871"/>
    </source>
</evidence>
<feature type="signal peptide" evidence="5">
    <location>
        <begin position="1"/>
        <end position="19"/>
    </location>
</feature>
<dbReference type="KEGG" id="cvn:111105019"/>
<reference evidence="8" key="1">
    <citation type="submission" date="2025-08" db="UniProtKB">
        <authorList>
            <consortium name="RefSeq"/>
        </authorList>
    </citation>
    <scope>IDENTIFICATION</scope>
    <source>
        <tissue evidence="8">Whole sample</tissue>
    </source>
</reference>
<evidence type="ECO:0000256" key="3">
    <source>
        <dbReference type="ARBA" id="ARBA00022729"/>
    </source>
</evidence>
<accession>A0A8B8AX83</accession>
<evidence type="ECO:0000313" key="8">
    <source>
        <dbReference type="RefSeq" id="XP_022294904.1"/>
    </source>
</evidence>
<dbReference type="Proteomes" id="UP000694844">
    <property type="component" value="Chromosome 7"/>
</dbReference>
<dbReference type="PANTHER" id="PTHR22923:SF64">
    <property type="entry name" value="C1Q-RELATED FACTOR"/>
    <property type="match status" value="1"/>
</dbReference>
<evidence type="ECO:0000313" key="7">
    <source>
        <dbReference type="Proteomes" id="UP000694844"/>
    </source>
</evidence>
<dbReference type="InterPro" id="IPR050822">
    <property type="entry name" value="Cerebellin_Synaptic_Org"/>
</dbReference>
<organism evidence="7 8">
    <name type="scientific">Crassostrea virginica</name>
    <name type="common">Eastern oyster</name>
    <dbReference type="NCBI Taxonomy" id="6565"/>
    <lineage>
        <taxon>Eukaryota</taxon>
        <taxon>Metazoa</taxon>
        <taxon>Spiralia</taxon>
        <taxon>Lophotrochozoa</taxon>
        <taxon>Mollusca</taxon>
        <taxon>Bivalvia</taxon>
        <taxon>Autobranchia</taxon>
        <taxon>Pteriomorphia</taxon>
        <taxon>Ostreida</taxon>
        <taxon>Ostreoidea</taxon>
        <taxon>Ostreidae</taxon>
        <taxon>Crassostrea</taxon>
    </lineage>
</organism>
<comment type="subcellular location">
    <subcellularLocation>
        <location evidence="1">Secreted</location>
    </subcellularLocation>
</comment>
<keyword evidence="4" id="KW-0175">Coiled coil</keyword>
<dbReference type="Pfam" id="PF00386">
    <property type="entry name" value="C1q"/>
    <property type="match status" value="1"/>
</dbReference>